<dbReference type="InterPro" id="IPR000182">
    <property type="entry name" value="GNAT_dom"/>
</dbReference>
<dbReference type="Proteomes" id="UP001157134">
    <property type="component" value="Unassembled WGS sequence"/>
</dbReference>
<dbReference type="PROSITE" id="PS51186">
    <property type="entry name" value="GNAT"/>
    <property type="match status" value="1"/>
</dbReference>
<accession>A0ABQ6H9L6</accession>
<comment type="caution">
    <text evidence="2">The sequence shown here is derived from an EMBL/GenBank/DDBJ whole genome shotgun (WGS) entry which is preliminary data.</text>
</comment>
<dbReference type="Pfam" id="PF13302">
    <property type="entry name" value="Acetyltransf_3"/>
    <property type="match status" value="1"/>
</dbReference>
<evidence type="ECO:0000313" key="2">
    <source>
        <dbReference type="EMBL" id="GLX84821.1"/>
    </source>
</evidence>
<sequence length="163" mass="18353">MSMINTPRLYLREMRDSDAPFIHKLYNQADFIKYIGDKGIEDLDSAVDYIKTGPTQSYKEHGFGLLLVSLHDDTPIGVCGLLQREDLPFPDLGYAVDEQHYQKGFTKEACAAVLAHYTQEPSVLAVTDPENIASNNLLMSLGFVEYPGVYKGWGDSKVFRIDR</sequence>
<feature type="domain" description="N-acetyltransferase" evidence="1">
    <location>
        <begin position="9"/>
        <end position="163"/>
    </location>
</feature>
<reference evidence="2 3" key="1">
    <citation type="submission" date="2023-03" db="EMBL/GenBank/DDBJ databases">
        <title>Thalassotalea loyana LMG 22536T draft genome sequence.</title>
        <authorList>
            <person name="Sawabe T."/>
        </authorList>
    </citation>
    <scope>NUCLEOTIDE SEQUENCE [LARGE SCALE GENOMIC DNA]</scope>
    <source>
        <strain evidence="2 3">LMG 22536</strain>
    </source>
</reference>
<gene>
    <name evidence="2" type="ORF">tloyanaT_10730</name>
</gene>
<dbReference type="InterPro" id="IPR051531">
    <property type="entry name" value="N-acetyltransferase"/>
</dbReference>
<dbReference type="InterPro" id="IPR016181">
    <property type="entry name" value="Acyl_CoA_acyltransferase"/>
</dbReference>
<dbReference type="PANTHER" id="PTHR43792">
    <property type="entry name" value="GNAT FAMILY, PUTATIVE (AFU_ORTHOLOGUE AFUA_3G00765)-RELATED-RELATED"/>
    <property type="match status" value="1"/>
</dbReference>
<dbReference type="EMBL" id="BSSV01000002">
    <property type="protein sequence ID" value="GLX84821.1"/>
    <property type="molecule type" value="Genomic_DNA"/>
</dbReference>
<proteinExistence type="predicted"/>
<protein>
    <submittedName>
        <fullName evidence="2">N-acetyltransferase GCN5</fullName>
    </submittedName>
</protein>
<dbReference type="SUPFAM" id="SSF55729">
    <property type="entry name" value="Acyl-CoA N-acyltransferases (Nat)"/>
    <property type="match status" value="1"/>
</dbReference>
<organism evidence="2 3">
    <name type="scientific">Thalassotalea loyana</name>
    <dbReference type="NCBI Taxonomy" id="280483"/>
    <lineage>
        <taxon>Bacteria</taxon>
        <taxon>Pseudomonadati</taxon>
        <taxon>Pseudomonadota</taxon>
        <taxon>Gammaproteobacteria</taxon>
        <taxon>Alteromonadales</taxon>
        <taxon>Colwelliaceae</taxon>
        <taxon>Thalassotalea</taxon>
    </lineage>
</organism>
<evidence type="ECO:0000259" key="1">
    <source>
        <dbReference type="PROSITE" id="PS51186"/>
    </source>
</evidence>
<keyword evidence="3" id="KW-1185">Reference proteome</keyword>
<dbReference type="Gene3D" id="3.40.630.30">
    <property type="match status" value="1"/>
</dbReference>
<evidence type="ECO:0000313" key="3">
    <source>
        <dbReference type="Proteomes" id="UP001157134"/>
    </source>
</evidence>
<dbReference type="RefSeq" id="WP_284296508.1">
    <property type="nucleotide sequence ID" value="NZ_BSSV01000002.1"/>
</dbReference>
<name>A0ABQ6H9L6_9GAMM</name>
<dbReference type="PANTHER" id="PTHR43792:SF1">
    <property type="entry name" value="N-ACETYLTRANSFERASE DOMAIN-CONTAINING PROTEIN"/>
    <property type="match status" value="1"/>
</dbReference>